<reference evidence="2 3" key="1">
    <citation type="submission" date="2024-07" db="EMBL/GenBank/DDBJ databases">
        <title>Section-level genome sequencing and comparative genomics of Aspergillus sections Usti and Cavernicolus.</title>
        <authorList>
            <consortium name="Lawrence Berkeley National Laboratory"/>
            <person name="Nybo J.L."/>
            <person name="Vesth T.C."/>
            <person name="Theobald S."/>
            <person name="Frisvad J.C."/>
            <person name="Larsen T.O."/>
            <person name="Kjaerboelling I."/>
            <person name="Rothschild-Mancinelli K."/>
            <person name="Lyhne E.K."/>
            <person name="Kogle M.E."/>
            <person name="Barry K."/>
            <person name="Clum A."/>
            <person name="Na H."/>
            <person name="Ledsgaard L."/>
            <person name="Lin J."/>
            <person name="Lipzen A."/>
            <person name="Kuo A."/>
            <person name="Riley R."/>
            <person name="Mondo S."/>
            <person name="Labutti K."/>
            <person name="Haridas S."/>
            <person name="Pangalinan J."/>
            <person name="Salamov A.A."/>
            <person name="Simmons B.A."/>
            <person name="Magnuson J.K."/>
            <person name="Chen J."/>
            <person name="Drula E."/>
            <person name="Henrissat B."/>
            <person name="Wiebenga A."/>
            <person name="Lubbers R.J."/>
            <person name="Gomes A.C."/>
            <person name="Makela M.R."/>
            <person name="Stajich J."/>
            <person name="Grigoriev I.V."/>
            <person name="Mortensen U.H."/>
            <person name="De Vries R.P."/>
            <person name="Baker S.E."/>
            <person name="Andersen M.R."/>
        </authorList>
    </citation>
    <scope>NUCLEOTIDE SEQUENCE [LARGE SCALE GENOMIC DNA]</scope>
    <source>
        <strain evidence="2 3">CBS 123904</strain>
    </source>
</reference>
<organism evidence="2 3">
    <name type="scientific">Aspergillus pseudoustus</name>
    <dbReference type="NCBI Taxonomy" id="1810923"/>
    <lineage>
        <taxon>Eukaryota</taxon>
        <taxon>Fungi</taxon>
        <taxon>Dikarya</taxon>
        <taxon>Ascomycota</taxon>
        <taxon>Pezizomycotina</taxon>
        <taxon>Eurotiomycetes</taxon>
        <taxon>Eurotiomycetidae</taxon>
        <taxon>Eurotiales</taxon>
        <taxon>Aspergillaceae</taxon>
        <taxon>Aspergillus</taxon>
        <taxon>Aspergillus subgen. Nidulantes</taxon>
    </lineage>
</organism>
<keyword evidence="3" id="KW-1185">Reference proteome</keyword>
<dbReference type="EMBL" id="JBFXLU010000058">
    <property type="protein sequence ID" value="KAL2847176.1"/>
    <property type="molecule type" value="Genomic_DNA"/>
</dbReference>
<accession>A0ABR4K4C5</accession>
<name>A0ABR4K4C5_9EURO</name>
<dbReference type="PANTHER" id="PTHR36124">
    <property type="match status" value="1"/>
</dbReference>
<dbReference type="InterPro" id="IPR018713">
    <property type="entry name" value="MPAB/Lcp_cat_dom"/>
</dbReference>
<dbReference type="Pfam" id="PF09995">
    <property type="entry name" value="MPAB_Lcp_cat"/>
    <property type="match status" value="1"/>
</dbReference>
<protein>
    <recommendedName>
        <fullName evidence="1">ER-bound oxygenase mpaB/mpaB'/Rubber oxygenase catalytic domain-containing protein</fullName>
    </recommendedName>
</protein>
<gene>
    <name evidence="2" type="ORF">BJY01DRAFT_263084</name>
</gene>
<sequence length="345" mass="39302">MDYTTAHEIVKTTILREFPFMYAFSTQFALIKSYGIASGTKLLVQTRRLTTESKVGKRSEDTGVLLGELLVSGIDSPRGLVALSKMNWIHNQYGSKIGNDELIHTLALFILEPPRWIDAYEWRPLTEIERVALFTYWKEIGNRMGMRDIPDTLAALQRWTADYQAENMRYAETNRMCVTATLNLFVRPLPGFLQPAGKSIMACFLESHVRPTLGLQDPPKLLEAAVGSVFHVRAFCIRHFFLPRFREMNVLGKERAGGKIVRESYMFEPWYVPAGVLDYIRRRVFGVRQVPGPEWMSEGYLPEELGPVEFKLRCKDAVLAEAEEMRKYAEKGGAGVIGCPFRYAA</sequence>
<evidence type="ECO:0000313" key="3">
    <source>
        <dbReference type="Proteomes" id="UP001610446"/>
    </source>
</evidence>
<comment type="caution">
    <text evidence="2">The sequence shown here is derived from an EMBL/GenBank/DDBJ whole genome shotgun (WGS) entry which is preliminary data.</text>
</comment>
<proteinExistence type="predicted"/>
<dbReference type="Proteomes" id="UP001610446">
    <property type="component" value="Unassembled WGS sequence"/>
</dbReference>
<feature type="domain" description="ER-bound oxygenase mpaB/mpaB'/Rubber oxygenase catalytic" evidence="1">
    <location>
        <begin position="99"/>
        <end position="220"/>
    </location>
</feature>
<evidence type="ECO:0000259" key="1">
    <source>
        <dbReference type="Pfam" id="PF09995"/>
    </source>
</evidence>
<dbReference type="InterPro" id="IPR046366">
    <property type="entry name" value="MPAB"/>
</dbReference>
<evidence type="ECO:0000313" key="2">
    <source>
        <dbReference type="EMBL" id="KAL2847176.1"/>
    </source>
</evidence>
<dbReference type="PANTHER" id="PTHR36124:SF1">
    <property type="entry name" value="ER-BOUND OXYGENASE MPAB_MPAB'_RUBBER OXYGENASE CATALYTIC DOMAIN-CONTAINING PROTEIN"/>
    <property type="match status" value="1"/>
</dbReference>